<keyword evidence="1" id="KW-1133">Transmembrane helix</keyword>
<name>A0A6N4SMM5_CYTH3</name>
<dbReference type="Proteomes" id="UP000001822">
    <property type="component" value="Chromosome"/>
</dbReference>
<protein>
    <submittedName>
        <fullName evidence="2">Uncharacterized protein</fullName>
    </submittedName>
</protein>
<gene>
    <name evidence="2" type="ordered locus">CHU_0234</name>
</gene>
<keyword evidence="1" id="KW-0472">Membrane</keyword>
<dbReference type="AlphaFoldDB" id="A0A6N4SMM5"/>
<accession>A0A6N4SMM5</accession>
<evidence type="ECO:0000256" key="1">
    <source>
        <dbReference type="SAM" id="Phobius"/>
    </source>
</evidence>
<evidence type="ECO:0000313" key="2">
    <source>
        <dbReference type="EMBL" id="ABG57526.1"/>
    </source>
</evidence>
<organism evidence="2 3">
    <name type="scientific">Cytophaga hutchinsonii (strain ATCC 33406 / DSM 1761 / CIP 103989 / NBRC 15051 / NCIMB 9469 / D465)</name>
    <dbReference type="NCBI Taxonomy" id="269798"/>
    <lineage>
        <taxon>Bacteria</taxon>
        <taxon>Pseudomonadati</taxon>
        <taxon>Bacteroidota</taxon>
        <taxon>Cytophagia</taxon>
        <taxon>Cytophagales</taxon>
        <taxon>Cytophagaceae</taxon>
        <taxon>Cytophaga</taxon>
    </lineage>
</organism>
<reference evidence="2 3" key="1">
    <citation type="journal article" date="2007" name="Appl. Environ. Microbiol.">
        <title>Genome sequence of the cellulolytic gliding bacterium Cytophaga hutchinsonii.</title>
        <authorList>
            <person name="Xie G."/>
            <person name="Bruce D.C."/>
            <person name="Challacombe J.F."/>
            <person name="Chertkov O."/>
            <person name="Detter J.C."/>
            <person name="Gilna P."/>
            <person name="Han C.S."/>
            <person name="Lucas S."/>
            <person name="Misra M."/>
            <person name="Myers G.L."/>
            <person name="Richardson P."/>
            <person name="Tapia R."/>
            <person name="Thayer N."/>
            <person name="Thompson L.S."/>
            <person name="Brettin T.S."/>
            <person name="Henrissat B."/>
            <person name="Wilson D.B."/>
            <person name="McBride M.J."/>
        </authorList>
    </citation>
    <scope>NUCLEOTIDE SEQUENCE [LARGE SCALE GENOMIC DNA]</scope>
    <source>
        <strain evidence="3">ATCC 33406 / DSM 1761 / CIP 103989 / NBRC 15051 / NCIMB 9469 / D465</strain>
    </source>
</reference>
<sequence>MIYIRTTILMNVEKLPDNEMKPLNIEIAATMKRRRYGLFIAGLMLVNIILFVLFSKEEGDISHTLFIGLKILVGGSLAAGFGLGLLTALIPAREGTYSEKYFSASLLNILILQMLLVPVQIFFSVYE</sequence>
<feature type="transmembrane region" description="Helical" evidence="1">
    <location>
        <begin position="36"/>
        <end position="54"/>
    </location>
</feature>
<dbReference type="EMBL" id="CP000383">
    <property type="protein sequence ID" value="ABG57526.1"/>
    <property type="molecule type" value="Genomic_DNA"/>
</dbReference>
<feature type="transmembrane region" description="Helical" evidence="1">
    <location>
        <begin position="101"/>
        <end position="123"/>
    </location>
</feature>
<feature type="transmembrane region" description="Helical" evidence="1">
    <location>
        <begin position="66"/>
        <end position="89"/>
    </location>
</feature>
<keyword evidence="1" id="KW-0812">Transmembrane</keyword>
<evidence type="ECO:0000313" key="3">
    <source>
        <dbReference type="Proteomes" id="UP000001822"/>
    </source>
</evidence>
<dbReference type="KEGG" id="chu:CHU_0234"/>
<keyword evidence="3" id="KW-1185">Reference proteome</keyword>
<proteinExistence type="predicted"/>